<dbReference type="InterPro" id="IPR051550">
    <property type="entry name" value="SCF-Subunits/Alg-Epimerases"/>
</dbReference>
<dbReference type="Proteomes" id="UP000233556">
    <property type="component" value="Unassembled WGS sequence"/>
</dbReference>
<dbReference type="PANTHER" id="PTHR22990:SF20">
    <property type="entry name" value="F-BOX ONLY PROTEIN 11"/>
    <property type="match status" value="1"/>
</dbReference>
<evidence type="ECO:0000256" key="1">
    <source>
        <dbReference type="ARBA" id="ARBA00022737"/>
    </source>
</evidence>
<proteinExistence type="predicted"/>
<gene>
    <name evidence="2" type="ORF">llap_11204</name>
</gene>
<name>A0A2I0TXR9_LIMLA</name>
<evidence type="ECO:0000313" key="3">
    <source>
        <dbReference type="Proteomes" id="UP000233556"/>
    </source>
</evidence>
<keyword evidence="3" id="KW-1185">Reference proteome</keyword>
<dbReference type="EMBL" id="KZ506731">
    <property type="protein sequence ID" value="PKU38493.1"/>
    <property type="molecule type" value="Genomic_DNA"/>
</dbReference>
<sequence length="79" mass="8607">MVSFHTSSDVTFVGLSGLLEENDIFRNAQAGVLISTNSHPVLRKNRIFDGFAAEPIDKIGQDIFIADLLDAGLNIFSLL</sequence>
<keyword evidence="1" id="KW-0677">Repeat</keyword>
<reference evidence="3" key="2">
    <citation type="submission" date="2017-12" db="EMBL/GenBank/DDBJ databases">
        <title>Genome sequence of the Bar-tailed Godwit (Limosa lapponica baueri).</title>
        <authorList>
            <person name="Lima N.C.B."/>
            <person name="Parody-Merino A.M."/>
            <person name="Battley P.F."/>
            <person name="Fidler A.E."/>
            <person name="Prosdocimi F."/>
        </authorList>
    </citation>
    <scope>NUCLEOTIDE SEQUENCE [LARGE SCALE GENOMIC DNA]</scope>
</reference>
<dbReference type="PANTHER" id="PTHR22990">
    <property type="entry name" value="F-BOX ONLY PROTEIN"/>
    <property type="match status" value="1"/>
</dbReference>
<dbReference type="OrthoDB" id="427974at2759"/>
<organism evidence="2 3">
    <name type="scientific">Limosa lapponica baueri</name>
    <dbReference type="NCBI Taxonomy" id="1758121"/>
    <lineage>
        <taxon>Eukaryota</taxon>
        <taxon>Metazoa</taxon>
        <taxon>Chordata</taxon>
        <taxon>Craniata</taxon>
        <taxon>Vertebrata</taxon>
        <taxon>Euteleostomi</taxon>
        <taxon>Archelosauria</taxon>
        <taxon>Archosauria</taxon>
        <taxon>Dinosauria</taxon>
        <taxon>Saurischia</taxon>
        <taxon>Theropoda</taxon>
        <taxon>Coelurosauria</taxon>
        <taxon>Aves</taxon>
        <taxon>Neognathae</taxon>
        <taxon>Neoaves</taxon>
        <taxon>Charadriiformes</taxon>
        <taxon>Scolopacidae</taxon>
        <taxon>Limosa</taxon>
    </lineage>
</organism>
<evidence type="ECO:0000313" key="2">
    <source>
        <dbReference type="EMBL" id="PKU38493.1"/>
    </source>
</evidence>
<accession>A0A2I0TXR9</accession>
<protein>
    <recommendedName>
        <fullName evidence="4">Right handed beta helix domain-containing protein</fullName>
    </recommendedName>
</protein>
<evidence type="ECO:0008006" key="4">
    <source>
        <dbReference type="Google" id="ProtNLM"/>
    </source>
</evidence>
<dbReference type="GO" id="GO:0006511">
    <property type="term" value="P:ubiquitin-dependent protein catabolic process"/>
    <property type="evidence" value="ECO:0007669"/>
    <property type="project" value="TreeGrafter"/>
</dbReference>
<reference evidence="3" key="1">
    <citation type="submission" date="2017-11" db="EMBL/GenBank/DDBJ databases">
        <authorList>
            <person name="Lima N.C."/>
            <person name="Parody-Merino A.M."/>
            <person name="Battley P.F."/>
            <person name="Fidler A.E."/>
            <person name="Prosdocimi F."/>
        </authorList>
    </citation>
    <scope>NUCLEOTIDE SEQUENCE [LARGE SCALE GENOMIC DNA]</scope>
</reference>
<dbReference type="AlphaFoldDB" id="A0A2I0TXR9"/>
<dbReference type="GO" id="GO:0042981">
    <property type="term" value="P:regulation of apoptotic process"/>
    <property type="evidence" value="ECO:0007669"/>
    <property type="project" value="TreeGrafter"/>
</dbReference>